<protein>
    <submittedName>
        <fullName evidence="8">MCM6_C domain-containing protein</fullName>
    </submittedName>
</protein>
<evidence type="ECO:0000259" key="7">
    <source>
        <dbReference type="Pfam" id="PF18263"/>
    </source>
</evidence>
<sequence length="175" mass="19858">LSKSIVRVEQPDIVLQDDDALLLDEMEAVVEQDAGAGVGPLRERNEEPSEAPARRGADEATKKVDSGKLKIKFELYKQIADMLVLHIRHDEEVEGVVESWEGVKHCEISSSLFFRYMDMIGETIETEEEYNTQKTICERVIKRLIYDDNVLIQLNADTDEDPVVVVHPNYVVGDE</sequence>
<keyword evidence="4" id="KW-0378">Hydrolase</keyword>
<dbReference type="InterPro" id="IPR041024">
    <property type="entry name" value="Mcm6_C"/>
</dbReference>
<keyword evidence="4" id="KW-0347">Helicase</keyword>
<keyword evidence="4" id="KW-0547">Nucleotide-binding</keyword>
<organism evidence="8">
    <name type="scientific">Gongylonema pulchrum</name>
    <dbReference type="NCBI Taxonomy" id="637853"/>
    <lineage>
        <taxon>Eukaryota</taxon>
        <taxon>Metazoa</taxon>
        <taxon>Ecdysozoa</taxon>
        <taxon>Nematoda</taxon>
        <taxon>Chromadorea</taxon>
        <taxon>Rhabditida</taxon>
        <taxon>Spirurina</taxon>
        <taxon>Spiruromorpha</taxon>
        <taxon>Spiruroidea</taxon>
        <taxon>Gongylonematidae</taxon>
        <taxon>Gongylonema</taxon>
    </lineage>
</organism>
<keyword evidence="4" id="KW-0067">ATP-binding</keyword>
<evidence type="ECO:0000256" key="2">
    <source>
        <dbReference type="ARBA" id="ARBA00008010"/>
    </source>
</evidence>
<dbReference type="WBParaSite" id="GPUH_0000449801-mRNA-1">
    <property type="protein sequence ID" value="GPUH_0000449801-mRNA-1"/>
    <property type="gene ID" value="GPUH_0000449801"/>
</dbReference>
<keyword evidence="3" id="KW-0235">DNA replication</keyword>
<dbReference type="Gene3D" id="1.20.58.870">
    <property type="match status" value="1"/>
</dbReference>
<feature type="compositionally biased region" description="Basic and acidic residues" evidence="6">
    <location>
        <begin position="41"/>
        <end position="61"/>
    </location>
</feature>
<dbReference type="AlphaFoldDB" id="A0A183D700"/>
<comment type="subcellular location">
    <subcellularLocation>
        <location evidence="1">Nucleus</location>
    </subcellularLocation>
</comment>
<dbReference type="GO" id="GO:0005634">
    <property type="term" value="C:nucleus"/>
    <property type="evidence" value="ECO:0007669"/>
    <property type="project" value="UniProtKB-SubCell"/>
</dbReference>
<dbReference type="GO" id="GO:0006260">
    <property type="term" value="P:DNA replication"/>
    <property type="evidence" value="ECO:0007669"/>
    <property type="project" value="UniProtKB-KW"/>
</dbReference>
<evidence type="ECO:0000313" key="8">
    <source>
        <dbReference type="WBParaSite" id="GPUH_0000449801-mRNA-1"/>
    </source>
</evidence>
<reference evidence="8" key="1">
    <citation type="submission" date="2016-06" db="UniProtKB">
        <authorList>
            <consortium name="WormBaseParasite"/>
        </authorList>
    </citation>
    <scope>IDENTIFICATION</scope>
</reference>
<comment type="similarity">
    <text evidence="2">Belongs to the MCM family.</text>
</comment>
<keyword evidence="5" id="KW-0539">Nucleus</keyword>
<feature type="region of interest" description="Disordered" evidence="6">
    <location>
        <begin position="33"/>
        <end position="61"/>
    </location>
</feature>
<accession>A0A183D700</accession>
<proteinExistence type="inferred from homology"/>
<evidence type="ECO:0000256" key="6">
    <source>
        <dbReference type="SAM" id="MobiDB-lite"/>
    </source>
</evidence>
<evidence type="ECO:0000256" key="4">
    <source>
        <dbReference type="ARBA" id="ARBA00022806"/>
    </source>
</evidence>
<evidence type="ECO:0000256" key="1">
    <source>
        <dbReference type="ARBA" id="ARBA00004123"/>
    </source>
</evidence>
<evidence type="ECO:0000256" key="3">
    <source>
        <dbReference type="ARBA" id="ARBA00022705"/>
    </source>
</evidence>
<feature type="domain" description="Mcm6 C-terminal winged-helix" evidence="7">
    <location>
        <begin position="68"/>
        <end position="171"/>
    </location>
</feature>
<dbReference type="Pfam" id="PF18263">
    <property type="entry name" value="WHD_MCM6"/>
    <property type="match status" value="1"/>
</dbReference>
<name>A0A183D700_9BILA</name>
<dbReference type="GO" id="GO:0004386">
    <property type="term" value="F:helicase activity"/>
    <property type="evidence" value="ECO:0007669"/>
    <property type="project" value="UniProtKB-KW"/>
</dbReference>
<evidence type="ECO:0000256" key="5">
    <source>
        <dbReference type="ARBA" id="ARBA00023242"/>
    </source>
</evidence>